<protein>
    <submittedName>
        <fullName evidence="3">Subtilisin family serine protease</fullName>
    </submittedName>
</protein>
<dbReference type="InterPro" id="IPR034074">
    <property type="entry name" value="Y4bN_pept_dom"/>
</dbReference>
<gene>
    <name evidence="3" type="ORF">N866_09765</name>
</gene>
<name>A0A021VT99_9CELL</name>
<keyword evidence="4" id="KW-1185">Reference proteome</keyword>
<proteinExistence type="predicted"/>
<sequence>MAEGQEHLSHLLVEDRAADEEFRRRGGPDPKIRPVEDRAGHGGGRLNELQSAFSSGDETREEQLTDDELRALGTIITLEGSDPAYPLKLDTLQQLTSHRDPQRRRPKWLLLSVLPADSGSGIHERATVWVSDDYRAKFLQLFEDYLAKESPKGKPRNNELVANIARIRATILGDLWQSEGRPPEGTTRWWELWLRPNADGPDLLRRFAEASGLTISQRLLRLVDRDVMWVEATWAQLEVLPFTAVPLAEIRRPEFIDSIEDLTAEEQAEYVDDLAKRLEPADELQPAVCHLDTGVARTHVLIEQSLAPQDLHTVIGVSGFDQDGHGTKMAGIALLGAAVDRHLLGSDSVVLRHRLESVRILPTKTEKPHEPRAYGDVTAQAVSLPEIAATRRRVFCMPVSTSTDTPGNPGQPTLWSATVDALAVGANVVSNGDELRLIAPPDREAARLLIVSAGNVTGTYVADHLAESDTSPVRDPGQAWNALTVGAYTDLDAVPTDPAFAGWTPVARKGDLSPHSRTSLPFGNRPWPIKPDIVMEGGNVLHDTASMFEPNHPALSLRTTGHTNDQALASANATSAATAQASRLAALVMATYPEYWPETIRALLVHSAQWTPIMRDEIDRAGQSGLQAKQMLLRRYGWGVPTEERVLFSSDRSVTLVVQDDFTPFEGDEFKVPSFRLHDLPWPREVLQDLGSASVTLRVTLSYFIEPTASRRGWRQRYKYASHGLRFELQDPLESEAHFVQRVNREARTEEAGGRPANGQVSWLVGANQRLYGSLHQDIWETYGSALADTGKIAVYPVGGWWKNNKNRERVDRKIRYALVVSLQTDATDVDLYTPVANLLHTPIEIPIE</sequence>
<dbReference type="Proteomes" id="UP000019753">
    <property type="component" value="Unassembled WGS sequence"/>
</dbReference>
<evidence type="ECO:0000256" key="1">
    <source>
        <dbReference type="SAM" id="MobiDB-lite"/>
    </source>
</evidence>
<dbReference type="GO" id="GO:0004252">
    <property type="term" value="F:serine-type endopeptidase activity"/>
    <property type="evidence" value="ECO:0007669"/>
    <property type="project" value="InterPro"/>
</dbReference>
<feature type="domain" description="Peptidase S8/S53" evidence="2">
    <location>
        <begin position="287"/>
        <end position="639"/>
    </location>
</feature>
<dbReference type="AlphaFoldDB" id="A0A021VT99"/>
<reference evidence="3 4" key="1">
    <citation type="submission" date="2014-01" db="EMBL/GenBank/DDBJ databases">
        <title>Actinotalea ferrariae CF5-4.</title>
        <authorList>
            <person name="Chen F."/>
            <person name="Li Y."/>
            <person name="Wang G."/>
        </authorList>
    </citation>
    <scope>NUCLEOTIDE SEQUENCE [LARGE SCALE GENOMIC DNA]</scope>
    <source>
        <strain evidence="3 4">CF5-4</strain>
    </source>
</reference>
<evidence type="ECO:0000313" key="4">
    <source>
        <dbReference type="Proteomes" id="UP000019753"/>
    </source>
</evidence>
<organism evidence="3 4">
    <name type="scientific">Actinotalea ferrariae CF5-4</name>
    <dbReference type="NCBI Taxonomy" id="948458"/>
    <lineage>
        <taxon>Bacteria</taxon>
        <taxon>Bacillati</taxon>
        <taxon>Actinomycetota</taxon>
        <taxon>Actinomycetes</taxon>
        <taxon>Micrococcales</taxon>
        <taxon>Cellulomonadaceae</taxon>
        <taxon>Actinotalea</taxon>
    </lineage>
</organism>
<evidence type="ECO:0000313" key="3">
    <source>
        <dbReference type="EMBL" id="EYR62302.1"/>
    </source>
</evidence>
<feature type="region of interest" description="Disordered" evidence="1">
    <location>
        <begin position="1"/>
        <end position="64"/>
    </location>
</feature>
<dbReference type="EMBL" id="AXCW01000270">
    <property type="protein sequence ID" value="EYR62302.1"/>
    <property type="molecule type" value="Genomic_DNA"/>
</dbReference>
<dbReference type="InterPro" id="IPR000209">
    <property type="entry name" value="Peptidase_S8/S53_dom"/>
</dbReference>
<dbReference type="Gene3D" id="3.40.50.200">
    <property type="entry name" value="Peptidase S8/S53 domain"/>
    <property type="match status" value="1"/>
</dbReference>
<dbReference type="GO" id="GO:0006508">
    <property type="term" value="P:proteolysis"/>
    <property type="evidence" value="ECO:0007669"/>
    <property type="project" value="UniProtKB-KW"/>
</dbReference>
<keyword evidence="3" id="KW-0378">Hydrolase</keyword>
<accession>A0A021VT99</accession>
<evidence type="ECO:0000259" key="2">
    <source>
        <dbReference type="Pfam" id="PF00082"/>
    </source>
</evidence>
<dbReference type="CDD" id="cd04847">
    <property type="entry name" value="Peptidases_S8_Subtilisin_like_2"/>
    <property type="match status" value="1"/>
</dbReference>
<dbReference type="InterPro" id="IPR036852">
    <property type="entry name" value="Peptidase_S8/S53_dom_sf"/>
</dbReference>
<feature type="compositionally biased region" description="Basic and acidic residues" evidence="1">
    <location>
        <begin position="1"/>
        <end position="40"/>
    </location>
</feature>
<dbReference type="SUPFAM" id="SSF52743">
    <property type="entry name" value="Subtilisin-like"/>
    <property type="match status" value="1"/>
</dbReference>
<dbReference type="Pfam" id="PF00082">
    <property type="entry name" value="Peptidase_S8"/>
    <property type="match status" value="1"/>
</dbReference>
<comment type="caution">
    <text evidence="3">The sequence shown here is derived from an EMBL/GenBank/DDBJ whole genome shotgun (WGS) entry which is preliminary data.</text>
</comment>
<keyword evidence="3" id="KW-0645">Protease</keyword>